<evidence type="ECO:0000259" key="5">
    <source>
        <dbReference type="Pfam" id="PF14833"/>
    </source>
</evidence>
<evidence type="ECO:0000256" key="3">
    <source>
        <dbReference type="PIRSR" id="PIRSR000103-1"/>
    </source>
</evidence>
<dbReference type="AlphaFoldDB" id="A0A0H2MBM6"/>
<dbReference type="Pfam" id="PF14833">
    <property type="entry name" value="NAD_binding_11"/>
    <property type="match status" value="1"/>
</dbReference>
<dbReference type="SUPFAM" id="SSF51735">
    <property type="entry name" value="NAD(P)-binding Rossmann-fold domains"/>
    <property type="match status" value="1"/>
</dbReference>
<proteinExistence type="predicted"/>
<dbReference type="InterPro" id="IPR015815">
    <property type="entry name" value="HIBADH-related"/>
</dbReference>
<reference evidence="6 7" key="1">
    <citation type="submission" date="2015-03" db="EMBL/GenBank/DDBJ databases">
        <title>Genome Sequence of Kiloniella spongiae MEBiC09566, isolated from a marine sponge.</title>
        <authorList>
            <person name="Shao Z."/>
            <person name="Wang L."/>
            <person name="Li X."/>
        </authorList>
    </citation>
    <scope>NUCLEOTIDE SEQUENCE [LARGE SCALE GENOMIC DNA]</scope>
    <source>
        <strain evidence="6 7">MEBiC09566</strain>
    </source>
</reference>
<dbReference type="InterPro" id="IPR029154">
    <property type="entry name" value="HIBADH-like_NADP-bd"/>
</dbReference>
<dbReference type="SUPFAM" id="SSF48179">
    <property type="entry name" value="6-phosphogluconate dehydrogenase C-terminal domain-like"/>
    <property type="match status" value="1"/>
</dbReference>
<dbReference type="STRING" id="1489064.WH96_14405"/>
<organism evidence="6 7">
    <name type="scientific">Kiloniella spongiae</name>
    <dbReference type="NCBI Taxonomy" id="1489064"/>
    <lineage>
        <taxon>Bacteria</taxon>
        <taxon>Pseudomonadati</taxon>
        <taxon>Pseudomonadota</taxon>
        <taxon>Alphaproteobacteria</taxon>
        <taxon>Rhodospirillales</taxon>
        <taxon>Kiloniellaceae</taxon>
        <taxon>Kiloniella</taxon>
    </lineage>
</organism>
<name>A0A0H2MBM6_9PROT</name>
<dbReference type="GO" id="GO:0051287">
    <property type="term" value="F:NAD binding"/>
    <property type="evidence" value="ECO:0007669"/>
    <property type="project" value="InterPro"/>
</dbReference>
<keyword evidence="1" id="KW-0560">Oxidoreductase</keyword>
<gene>
    <name evidence="6" type="ORF">WH96_14405</name>
</gene>
<dbReference type="InterPro" id="IPR036291">
    <property type="entry name" value="NAD(P)-bd_dom_sf"/>
</dbReference>
<dbReference type="Gene3D" id="3.40.50.720">
    <property type="entry name" value="NAD(P)-binding Rossmann-like Domain"/>
    <property type="match status" value="1"/>
</dbReference>
<dbReference type="GO" id="GO:0050661">
    <property type="term" value="F:NADP binding"/>
    <property type="evidence" value="ECO:0007669"/>
    <property type="project" value="InterPro"/>
</dbReference>
<evidence type="ECO:0000313" key="6">
    <source>
        <dbReference type="EMBL" id="KLN59919.1"/>
    </source>
</evidence>
<dbReference type="Gene3D" id="1.10.1040.10">
    <property type="entry name" value="N-(1-d-carboxylethyl)-l-norvaline Dehydrogenase, domain 2"/>
    <property type="match status" value="1"/>
</dbReference>
<dbReference type="PANTHER" id="PTHR22981">
    <property type="entry name" value="3-HYDROXYISOBUTYRATE DEHYDROGENASE-RELATED"/>
    <property type="match status" value="1"/>
</dbReference>
<dbReference type="Pfam" id="PF03446">
    <property type="entry name" value="NAD_binding_2"/>
    <property type="match status" value="1"/>
</dbReference>
<protein>
    <submittedName>
        <fullName evidence="6">3-hydroxyisobutyrate dehydrogenase</fullName>
    </submittedName>
</protein>
<sequence>MKIGFIGLGSLGEPLAMNLVSSGSDVTVTDLNKEAANRLLEAGAKWSDNVAGACRDAEVVITALPSPAASRAVVEGDDGVFDNLSPGATWIEMSTTDFEDLQRLTDLAKEKGIDALECPVTGGVHRAHSGLITILVGGEETIYDKVKPVLEIMGGEILYMGPTGHATVVKVVTNMLAFINLVAASEGMMLARKYGVDMDAIWKGIRHSSGNSFAHETESKLILSGSYNVNFPIDLVLKDLGLAQGIADKTGVPLELGSVTQQIYRRAKGLFGGNAQSPEVARMIEQACGIEMRAEGYPVELTEENAG</sequence>
<evidence type="ECO:0000256" key="1">
    <source>
        <dbReference type="ARBA" id="ARBA00023002"/>
    </source>
</evidence>
<dbReference type="OrthoDB" id="9812907at2"/>
<dbReference type="EMBL" id="LAQL01000009">
    <property type="protein sequence ID" value="KLN59919.1"/>
    <property type="molecule type" value="Genomic_DNA"/>
</dbReference>
<dbReference type="InterPro" id="IPR008927">
    <property type="entry name" value="6-PGluconate_DH-like_C_sf"/>
</dbReference>
<keyword evidence="2" id="KW-0520">NAD</keyword>
<feature type="domain" description="3-hydroxyisobutyrate dehydrogenase-like NAD-binding" evidence="5">
    <location>
        <begin position="164"/>
        <end position="283"/>
    </location>
</feature>
<dbReference type="GO" id="GO:0008442">
    <property type="term" value="F:3-hydroxyisobutyrate dehydrogenase activity"/>
    <property type="evidence" value="ECO:0007669"/>
    <property type="project" value="TreeGrafter"/>
</dbReference>
<accession>A0A0H2MBM6</accession>
<dbReference type="Proteomes" id="UP000035444">
    <property type="component" value="Unassembled WGS sequence"/>
</dbReference>
<feature type="domain" description="6-phosphogluconate dehydrogenase NADP-binding" evidence="4">
    <location>
        <begin position="2"/>
        <end position="161"/>
    </location>
</feature>
<evidence type="ECO:0000313" key="7">
    <source>
        <dbReference type="Proteomes" id="UP000035444"/>
    </source>
</evidence>
<dbReference type="InterPro" id="IPR006115">
    <property type="entry name" value="6PGDH_NADP-bd"/>
</dbReference>
<evidence type="ECO:0000259" key="4">
    <source>
        <dbReference type="Pfam" id="PF03446"/>
    </source>
</evidence>
<dbReference type="InterPro" id="IPR013328">
    <property type="entry name" value="6PGD_dom2"/>
</dbReference>
<dbReference type="PANTHER" id="PTHR22981:SF84">
    <property type="entry name" value="3-HYDROXYISOBUTYRATE DEHYDROGENASE"/>
    <property type="match status" value="1"/>
</dbReference>
<feature type="active site" evidence="3">
    <location>
        <position position="170"/>
    </location>
</feature>
<evidence type="ECO:0000256" key="2">
    <source>
        <dbReference type="ARBA" id="ARBA00023027"/>
    </source>
</evidence>
<dbReference type="PIRSF" id="PIRSF000103">
    <property type="entry name" value="HIBADH"/>
    <property type="match status" value="1"/>
</dbReference>
<dbReference type="GO" id="GO:0006574">
    <property type="term" value="P:L-valine catabolic process"/>
    <property type="evidence" value="ECO:0007669"/>
    <property type="project" value="TreeGrafter"/>
</dbReference>
<keyword evidence="7" id="KW-1185">Reference proteome</keyword>
<comment type="caution">
    <text evidence="6">The sequence shown here is derived from an EMBL/GenBank/DDBJ whole genome shotgun (WGS) entry which is preliminary data.</text>
</comment>